<feature type="transmembrane region" description="Helical" evidence="2">
    <location>
        <begin position="622"/>
        <end position="645"/>
    </location>
</feature>
<comment type="caution">
    <text evidence="4">The sequence shown here is derived from an EMBL/GenBank/DDBJ whole genome shotgun (WGS) entry which is preliminary data.</text>
</comment>
<dbReference type="EMBL" id="LSRX01000636">
    <property type="protein sequence ID" value="OLP92055.1"/>
    <property type="molecule type" value="Genomic_DNA"/>
</dbReference>
<keyword evidence="5" id="KW-1185">Reference proteome</keyword>
<name>A0A1Q9DA95_SYMMI</name>
<dbReference type="Proteomes" id="UP000186817">
    <property type="component" value="Unassembled WGS sequence"/>
</dbReference>
<keyword evidence="3" id="KW-0732">Signal</keyword>
<organism evidence="4 5">
    <name type="scientific">Symbiodinium microadriaticum</name>
    <name type="common">Dinoflagellate</name>
    <name type="synonym">Zooxanthella microadriatica</name>
    <dbReference type="NCBI Taxonomy" id="2951"/>
    <lineage>
        <taxon>Eukaryota</taxon>
        <taxon>Sar</taxon>
        <taxon>Alveolata</taxon>
        <taxon>Dinophyceae</taxon>
        <taxon>Suessiales</taxon>
        <taxon>Symbiodiniaceae</taxon>
        <taxon>Symbiodinium</taxon>
    </lineage>
</organism>
<feature type="compositionally biased region" description="Polar residues" evidence="1">
    <location>
        <begin position="29"/>
        <end position="39"/>
    </location>
</feature>
<dbReference type="AlphaFoldDB" id="A0A1Q9DA95"/>
<protein>
    <recommendedName>
        <fullName evidence="6">ABM domain-containing protein</fullName>
    </recommendedName>
</protein>
<keyword evidence="2" id="KW-1133">Transmembrane helix</keyword>
<evidence type="ECO:0008006" key="6">
    <source>
        <dbReference type="Google" id="ProtNLM"/>
    </source>
</evidence>
<feature type="signal peptide" evidence="3">
    <location>
        <begin position="1"/>
        <end position="20"/>
    </location>
</feature>
<feature type="compositionally biased region" description="Acidic residues" evidence="1">
    <location>
        <begin position="45"/>
        <end position="92"/>
    </location>
</feature>
<evidence type="ECO:0000313" key="4">
    <source>
        <dbReference type="EMBL" id="OLP92055.1"/>
    </source>
</evidence>
<evidence type="ECO:0000256" key="3">
    <source>
        <dbReference type="SAM" id="SignalP"/>
    </source>
</evidence>
<feature type="chain" id="PRO_5012751152" description="ABM domain-containing protein" evidence="3">
    <location>
        <begin position="21"/>
        <end position="684"/>
    </location>
</feature>
<sequence length="684" mass="74762">MLRALLVVAVLNLGSPLVLNENSGSQVAQALTKGNTTQGERAETEPEEVSDTDTEPEGAEMLSDETEVQEDGVDEDLSPQSDEDPSDEKLDPEETVDVLAGAAVSAAAESEEARATTVMNTYVESTKAEKGCLWYAWDRAGNKLFCNEAYEDAQAVLTHMKNLEKLGDFNGAAKLTQIEFHGQSVELEKLRTTATAVNARLFTEDQGASFMHPVSGAEACTPSTLCTVHAYYDLMDENKAEPVLADLAAKTKTERGCLYYGWTKAGDTLFCREGYLDSAAVLAHLSNVQSFDGLSNCATLRRLELHGPAAEIAKLRQVAQEMKAECFERVSGFQRLELDSAVKASAVGGVVLDPAVLRDFCSIHAYYKVSNEEAAKGLIKSFEARTKAEKGCLWYAWDRAEEKFFCNEAYVNAEAVLAHVQHLEGVGSFDGAAKLTEIEFHGPAAELEKVMGTAKKLGASLFALESDVNFRLVDFCSEGKPADLCTIHAYYKVTDESGVNDALAELVKLSRAEESCIYYGWTRAGSKLFCREGYTSADAILAHLENVSACCDLTKFAKAYRIEFHAPKAEIAKLQGTADKMGAFCFSRESGFQHFRAKTSAPSRPLPLRSSGDGMEHLKKQFLRVAVVLKYMGLAGHMLEIFLALLGKLAKRRLTTFPRMNLLASLMIVLGLLAERPARLARLQ</sequence>
<evidence type="ECO:0000256" key="1">
    <source>
        <dbReference type="SAM" id="MobiDB-lite"/>
    </source>
</evidence>
<keyword evidence="2" id="KW-0812">Transmembrane</keyword>
<accession>A0A1Q9DA95</accession>
<keyword evidence="2" id="KW-0472">Membrane</keyword>
<dbReference type="OrthoDB" id="424421at2759"/>
<reference evidence="4 5" key="1">
    <citation type="submission" date="2016-02" db="EMBL/GenBank/DDBJ databases">
        <title>Genome analysis of coral dinoflagellate symbionts highlights evolutionary adaptations to a symbiotic lifestyle.</title>
        <authorList>
            <person name="Aranda M."/>
            <person name="Li Y."/>
            <person name="Liew Y.J."/>
            <person name="Baumgarten S."/>
            <person name="Simakov O."/>
            <person name="Wilson M."/>
            <person name="Piel J."/>
            <person name="Ashoor H."/>
            <person name="Bougouffa S."/>
            <person name="Bajic V.B."/>
            <person name="Ryu T."/>
            <person name="Ravasi T."/>
            <person name="Bayer T."/>
            <person name="Micklem G."/>
            <person name="Kim H."/>
            <person name="Bhak J."/>
            <person name="Lajeunesse T.C."/>
            <person name="Voolstra C.R."/>
        </authorList>
    </citation>
    <scope>NUCLEOTIDE SEQUENCE [LARGE SCALE GENOMIC DNA]</scope>
    <source>
        <strain evidence="4 5">CCMP2467</strain>
    </source>
</reference>
<feature type="region of interest" description="Disordered" evidence="1">
    <location>
        <begin position="29"/>
        <end position="92"/>
    </location>
</feature>
<gene>
    <name evidence="4" type="ORF">AK812_SmicGene26173</name>
</gene>
<evidence type="ECO:0000313" key="5">
    <source>
        <dbReference type="Proteomes" id="UP000186817"/>
    </source>
</evidence>
<proteinExistence type="predicted"/>
<evidence type="ECO:0000256" key="2">
    <source>
        <dbReference type="SAM" id="Phobius"/>
    </source>
</evidence>